<keyword evidence="6 10" id="KW-0472">Membrane</keyword>
<dbReference type="Gene3D" id="3.40.50.300">
    <property type="entry name" value="P-loop containing nucleotide triphosphate hydrolases"/>
    <property type="match status" value="1"/>
</dbReference>
<dbReference type="PANTHER" id="PTHR19229">
    <property type="entry name" value="ATP-BINDING CASSETTE TRANSPORTER SUBFAMILY A ABCA"/>
    <property type="match status" value="1"/>
</dbReference>
<evidence type="ECO:0000256" key="10">
    <source>
        <dbReference type="SAM" id="Phobius"/>
    </source>
</evidence>
<dbReference type="AlphaFoldDB" id="A0A158QQG5"/>
<dbReference type="InterPro" id="IPR003439">
    <property type="entry name" value="ABC_transporter-like_ATP-bd"/>
</dbReference>
<evidence type="ECO:0000313" key="15">
    <source>
        <dbReference type="Proteomes" id="UP000268014"/>
    </source>
</evidence>
<dbReference type="SUPFAM" id="SSF52540">
    <property type="entry name" value="P-loop containing nucleoside triphosphate hydrolases"/>
    <property type="match status" value="1"/>
</dbReference>
<feature type="signal peptide" evidence="11">
    <location>
        <begin position="1"/>
        <end position="16"/>
    </location>
</feature>
<dbReference type="WBParaSite" id="HPLM_0001493401-mRNA-1">
    <property type="protein sequence ID" value="HPLM_0001493401-mRNA-1"/>
    <property type="gene ID" value="HPLM_0001493401"/>
</dbReference>
<comment type="caution">
    <text evidence="8">Lacks conserved residue(s) required for the propagation of feature annotation.</text>
</comment>
<evidence type="ECO:0000256" key="3">
    <source>
        <dbReference type="ARBA" id="ARBA00022692"/>
    </source>
</evidence>
<dbReference type="EMBL" id="UZAF01018761">
    <property type="protein sequence ID" value="VDO54736.1"/>
    <property type="molecule type" value="Genomic_DNA"/>
</dbReference>
<sequence length="965" mass="109390">MMIIILLTLLSHATISVEDNTTTNTQEIFGVDVSEINEKIRGMRYEVLNTFDITPGIMRSLEQRLQKVSNLEHDSIDPSGDSVDEINEKSKIDRELFQKWCDGKAIVRCENGGYPHPRFCWKCVCPGGYAGRRCTERPDEGCGKTIEASKNWKTLSNVLGNRTVRRVLEKYNKCNYWIQSPEGTEIEIKLKYFSKKFAVDGCPYAGVEIKTNKNQQLTGYRFCSPDAAGTRLRSHTNRVPIIIWNKIYLSKTILRYRYGNTIKDAIVLLRTIYWSLAAILIPCIIAIILLVITYVNLADDKPTQYGGVALGGISEPFTHGDVYVNLTDPEDSPTNSGDQQTDDESNGPNELASNVTVKRIIAFAKVLEDKIKLRIRPRFKYSYHIQRKTLGVTQLTIRSMEKGLLTVVYPDVFTMLESFVYMVTSCFLMILYLFLFEISSLEYFKCQLRSNKVQSMTSEPSSDNEQEFVDRAVFLDKVYKSWQTKESAISDVSFGAFYGQKTSKLDEKRKRLLTLAISMVGGSSLVLMDEPFKGLDAETKDHFRKILERNKEGRCFLVATSSAETAEMIGDRIVMLYNGRVLALGPIPSLKAELVVRKLVPTAELRLTCGKLVQFGFNSNNHEDRTDLDKLLFYVVLKEAKKFWEFRNITSQYARSWTCIAEEDQLEEETKIHRGMSFNKLSVLWQEISTEMVSSGKCPFARQFYVLLKKRLYLLPNRHCCLAVVTVPIVLVIFTVMSISNRGDADPTRCTFNASESSKKIDSVPSISLDMYDHGRFIIYDPNNMTEKACKVLENVLLHPNIEIIWTHSDNLCESWPNDWPFVVGAVAFGEDIGLAVVVDDEHDEIWFVPNIATFGYHTIIQEIVQGPWEKLHVDIEIAAVKSDSNGTSMLIIGIAHVILLSAFVIVPVQERSCNFKRQQILSGASVLTYWLAHFLFDALIAVITVSICLLLIVILHSAPSLLLS</sequence>
<evidence type="ECO:0000256" key="5">
    <source>
        <dbReference type="ARBA" id="ARBA00022989"/>
    </source>
</evidence>
<keyword evidence="2" id="KW-0813">Transport</keyword>
<feature type="chain" id="PRO_5043135558" evidence="11">
    <location>
        <begin position="17"/>
        <end position="965"/>
    </location>
</feature>
<accession>A0A158QQG5</accession>
<protein>
    <submittedName>
        <fullName evidence="16">EGF-like domain-containing protein</fullName>
    </submittedName>
</protein>
<feature type="domain" description="CUB" evidence="12">
    <location>
        <begin position="142"/>
        <end position="261"/>
    </location>
</feature>
<evidence type="ECO:0000259" key="13">
    <source>
        <dbReference type="PROSITE" id="PS50893"/>
    </source>
</evidence>
<gene>
    <name evidence="14" type="ORF">HPLM_LOCUS14926</name>
</gene>
<evidence type="ECO:0000313" key="14">
    <source>
        <dbReference type="EMBL" id="VDO54736.1"/>
    </source>
</evidence>
<dbReference type="GO" id="GO:0016887">
    <property type="term" value="F:ATP hydrolysis activity"/>
    <property type="evidence" value="ECO:0007669"/>
    <property type="project" value="InterPro"/>
</dbReference>
<evidence type="ECO:0000256" key="1">
    <source>
        <dbReference type="ARBA" id="ARBA00004141"/>
    </source>
</evidence>
<dbReference type="PROSITE" id="PS50893">
    <property type="entry name" value="ABC_TRANSPORTER_2"/>
    <property type="match status" value="1"/>
</dbReference>
<dbReference type="GO" id="GO:0005524">
    <property type="term" value="F:ATP binding"/>
    <property type="evidence" value="ECO:0007669"/>
    <property type="project" value="InterPro"/>
</dbReference>
<proteinExistence type="predicted"/>
<feature type="transmembrane region" description="Helical" evidence="10">
    <location>
        <begin position="930"/>
        <end position="956"/>
    </location>
</feature>
<dbReference type="Pfam" id="PF12698">
    <property type="entry name" value="ABC2_membrane_3"/>
    <property type="match status" value="1"/>
</dbReference>
<evidence type="ECO:0000256" key="6">
    <source>
        <dbReference type="ARBA" id="ARBA00023136"/>
    </source>
</evidence>
<dbReference type="GO" id="GO:0016020">
    <property type="term" value="C:membrane"/>
    <property type="evidence" value="ECO:0007669"/>
    <property type="project" value="UniProtKB-SubCell"/>
</dbReference>
<feature type="transmembrane region" description="Helical" evidence="10">
    <location>
        <begin position="890"/>
        <end position="909"/>
    </location>
</feature>
<reference evidence="14 15" key="2">
    <citation type="submission" date="2018-11" db="EMBL/GenBank/DDBJ databases">
        <authorList>
            <consortium name="Pathogen Informatics"/>
        </authorList>
    </citation>
    <scope>NUCLEOTIDE SEQUENCE [LARGE SCALE GENOMIC DNA]</scope>
    <source>
        <strain evidence="14 15">MHpl1</strain>
    </source>
</reference>
<dbReference type="Proteomes" id="UP000268014">
    <property type="component" value="Unassembled WGS sequence"/>
</dbReference>
<dbReference type="InterPro" id="IPR035914">
    <property type="entry name" value="Sperma_CUB_dom_sf"/>
</dbReference>
<feature type="transmembrane region" description="Helical" evidence="10">
    <location>
        <begin position="272"/>
        <end position="295"/>
    </location>
</feature>
<evidence type="ECO:0000256" key="7">
    <source>
        <dbReference type="ARBA" id="ARBA00023157"/>
    </source>
</evidence>
<evidence type="ECO:0000256" key="4">
    <source>
        <dbReference type="ARBA" id="ARBA00022737"/>
    </source>
</evidence>
<keyword evidence="5 10" id="KW-1133">Transmembrane helix</keyword>
<dbReference type="CDD" id="cd00054">
    <property type="entry name" value="EGF_CA"/>
    <property type="match status" value="1"/>
</dbReference>
<comment type="subcellular location">
    <subcellularLocation>
        <location evidence="1">Membrane</location>
        <topology evidence="1">Multi-pass membrane protein</topology>
    </subcellularLocation>
</comment>
<dbReference type="InterPro" id="IPR027417">
    <property type="entry name" value="P-loop_NTPase"/>
</dbReference>
<keyword evidence="4" id="KW-0677">Repeat</keyword>
<evidence type="ECO:0000313" key="16">
    <source>
        <dbReference type="WBParaSite" id="HPLM_0001493401-mRNA-1"/>
    </source>
</evidence>
<organism evidence="16">
    <name type="scientific">Haemonchus placei</name>
    <name type="common">Barber's pole worm</name>
    <dbReference type="NCBI Taxonomy" id="6290"/>
    <lineage>
        <taxon>Eukaryota</taxon>
        <taxon>Metazoa</taxon>
        <taxon>Ecdysozoa</taxon>
        <taxon>Nematoda</taxon>
        <taxon>Chromadorea</taxon>
        <taxon>Rhabditida</taxon>
        <taxon>Rhabditina</taxon>
        <taxon>Rhabditomorpha</taxon>
        <taxon>Strongyloidea</taxon>
        <taxon>Trichostrongylidae</taxon>
        <taxon>Haemonchus</taxon>
    </lineage>
</organism>
<dbReference type="OrthoDB" id="10255969at2759"/>
<evidence type="ECO:0000256" key="2">
    <source>
        <dbReference type="ARBA" id="ARBA00022448"/>
    </source>
</evidence>
<evidence type="ECO:0000259" key="12">
    <source>
        <dbReference type="PROSITE" id="PS01180"/>
    </source>
</evidence>
<evidence type="ECO:0000256" key="11">
    <source>
        <dbReference type="SAM" id="SignalP"/>
    </source>
</evidence>
<feature type="transmembrane region" description="Helical" evidence="10">
    <location>
        <begin position="720"/>
        <end position="740"/>
    </location>
</feature>
<keyword evidence="7" id="KW-1015">Disulfide bond</keyword>
<feature type="transmembrane region" description="Helical" evidence="10">
    <location>
        <begin position="419"/>
        <end position="435"/>
    </location>
</feature>
<dbReference type="SUPFAM" id="SSF49854">
    <property type="entry name" value="Spermadhesin, CUB domain"/>
    <property type="match status" value="1"/>
</dbReference>
<keyword evidence="3 10" id="KW-0812">Transmembrane</keyword>
<reference evidence="16" key="1">
    <citation type="submission" date="2016-04" db="UniProtKB">
        <authorList>
            <consortium name="WormBaseParasite"/>
        </authorList>
    </citation>
    <scope>IDENTIFICATION</scope>
</reference>
<dbReference type="InterPro" id="IPR000859">
    <property type="entry name" value="CUB_dom"/>
</dbReference>
<evidence type="ECO:0000256" key="8">
    <source>
        <dbReference type="PROSITE-ProRule" id="PRU00059"/>
    </source>
</evidence>
<keyword evidence="11" id="KW-0732">Signal</keyword>
<dbReference type="InterPro" id="IPR026082">
    <property type="entry name" value="ABCA"/>
</dbReference>
<dbReference type="InterPro" id="IPR013525">
    <property type="entry name" value="ABC2_TM"/>
</dbReference>
<dbReference type="PROSITE" id="PS01180">
    <property type="entry name" value="CUB"/>
    <property type="match status" value="1"/>
</dbReference>
<feature type="domain" description="ABC transporter" evidence="13">
    <location>
        <begin position="295"/>
        <end position="603"/>
    </location>
</feature>
<dbReference type="Gene3D" id="2.60.120.290">
    <property type="entry name" value="Spermadhesin, CUB domain"/>
    <property type="match status" value="1"/>
</dbReference>
<name>A0A158QQG5_HAEPC</name>
<keyword evidence="15" id="KW-1185">Reference proteome</keyword>
<dbReference type="GO" id="GO:0140359">
    <property type="term" value="F:ABC-type transporter activity"/>
    <property type="evidence" value="ECO:0007669"/>
    <property type="project" value="InterPro"/>
</dbReference>
<evidence type="ECO:0000256" key="9">
    <source>
        <dbReference type="SAM" id="MobiDB-lite"/>
    </source>
</evidence>
<dbReference type="GO" id="GO:0005319">
    <property type="term" value="F:lipid transporter activity"/>
    <property type="evidence" value="ECO:0007669"/>
    <property type="project" value="TreeGrafter"/>
</dbReference>
<feature type="region of interest" description="Disordered" evidence="9">
    <location>
        <begin position="328"/>
        <end position="350"/>
    </location>
</feature>
<dbReference type="PANTHER" id="PTHR19229:SF36">
    <property type="entry name" value="ATP-BINDING CASSETTE SUB-FAMILY A MEMBER 2"/>
    <property type="match status" value="1"/>
</dbReference>